<dbReference type="InterPro" id="IPR007502">
    <property type="entry name" value="Helicase-assoc_dom"/>
</dbReference>
<dbReference type="Pfam" id="PF21010">
    <property type="entry name" value="HA2_C"/>
    <property type="match status" value="1"/>
</dbReference>
<dbReference type="Pfam" id="PF07717">
    <property type="entry name" value="OB_NTP_bind"/>
    <property type="match status" value="1"/>
</dbReference>
<evidence type="ECO:0000313" key="17">
    <source>
        <dbReference type="Proteomes" id="UP000887572"/>
    </source>
</evidence>
<dbReference type="InterPro" id="IPR011709">
    <property type="entry name" value="DEAD-box_helicase_OB_fold"/>
</dbReference>
<dbReference type="InterPro" id="IPR036549">
    <property type="entry name" value="CX6/COA6-like_sf"/>
</dbReference>
<keyword evidence="17" id="KW-1185">Reference proteome</keyword>
<dbReference type="PANTHER" id="PTHR18934">
    <property type="entry name" value="ATP-DEPENDENT RNA HELICASE"/>
    <property type="match status" value="1"/>
</dbReference>
<evidence type="ECO:0000256" key="1">
    <source>
        <dbReference type="ARBA" id="ARBA00004123"/>
    </source>
</evidence>
<dbReference type="GO" id="GO:0016787">
    <property type="term" value="F:hydrolase activity"/>
    <property type="evidence" value="ECO:0007669"/>
    <property type="project" value="UniProtKB-KW"/>
</dbReference>
<dbReference type="GO" id="GO:0005739">
    <property type="term" value="C:mitochondrion"/>
    <property type="evidence" value="ECO:0007669"/>
    <property type="project" value="UniProtKB-SubCell"/>
</dbReference>
<evidence type="ECO:0000259" key="16">
    <source>
        <dbReference type="PROSITE" id="PS51253"/>
    </source>
</evidence>
<dbReference type="InterPro" id="IPR006600">
    <property type="entry name" value="HTH_CenpB_DNA-bd_dom"/>
</dbReference>
<dbReference type="InterPro" id="IPR048333">
    <property type="entry name" value="HA2_WH"/>
</dbReference>
<dbReference type="Pfam" id="PF03221">
    <property type="entry name" value="HTH_Tnp_Tc5"/>
    <property type="match status" value="1"/>
</dbReference>
<dbReference type="Gene3D" id="1.10.10.140">
    <property type="entry name" value="Cytochrome c oxidase, subunit VIb"/>
    <property type="match status" value="1"/>
</dbReference>
<dbReference type="SMART" id="SM00847">
    <property type="entry name" value="HA2"/>
    <property type="match status" value="1"/>
</dbReference>
<dbReference type="SMART" id="SM00674">
    <property type="entry name" value="CENPB"/>
    <property type="match status" value="1"/>
</dbReference>
<evidence type="ECO:0000256" key="4">
    <source>
        <dbReference type="ARBA" id="ARBA00012552"/>
    </source>
</evidence>
<protein>
    <recommendedName>
        <fullName evidence="4">RNA helicase</fullName>
        <ecNumber evidence="4">3.6.4.13</ecNumber>
    </recommendedName>
</protein>
<evidence type="ECO:0000256" key="6">
    <source>
        <dbReference type="ARBA" id="ARBA00022801"/>
    </source>
</evidence>
<dbReference type="InterPro" id="IPR014001">
    <property type="entry name" value="Helicase_ATP-bd"/>
</dbReference>
<dbReference type="Gene3D" id="3.40.50.300">
    <property type="entry name" value="P-loop containing nucleotide triphosphate hydrolases"/>
    <property type="match status" value="2"/>
</dbReference>
<dbReference type="SUPFAM" id="SSF52540">
    <property type="entry name" value="P-loop containing nucleoside triphosphate hydrolases"/>
    <property type="match status" value="1"/>
</dbReference>
<keyword evidence="10" id="KW-0496">Mitochondrion</keyword>
<dbReference type="InterPro" id="IPR011545">
    <property type="entry name" value="DEAD/DEAH_box_helicase_dom"/>
</dbReference>
<evidence type="ECO:0000256" key="7">
    <source>
        <dbReference type="ARBA" id="ARBA00022806"/>
    </source>
</evidence>
<dbReference type="Gene3D" id="3.40.50.11980">
    <property type="match status" value="1"/>
</dbReference>
<keyword evidence="5" id="KW-0547">Nucleotide-binding</keyword>
<evidence type="ECO:0000256" key="3">
    <source>
        <dbReference type="ARBA" id="ARBA00008792"/>
    </source>
</evidence>
<dbReference type="Gene3D" id="1.10.10.60">
    <property type="entry name" value="Homeodomain-like"/>
    <property type="match status" value="2"/>
</dbReference>
<proteinExistence type="inferred from homology"/>
<keyword evidence="7" id="KW-0347">Helicase</keyword>
<dbReference type="GO" id="GO:0003724">
    <property type="term" value="F:RNA helicase activity"/>
    <property type="evidence" value="ECO:0007669"/>
    <property type="project" value="UniProtKB-EC"/>
</dbReference>
<sequence>MERNGGRTYQQRRGGGGGRPSFFLRPVDDERASMIVEGDRLNLEGADEAAGSASIVCHNPYLAMSVQQQRQRLPIAKCRNHLLYLCEHFQTVIVVGETGSGKSTQLPQYLAEFGWAEGGQQICITQPRRVAAISLASRVADEMMCRLGDAVGYAVRFDECISAQSRIKFVTDGILLRELMSDPLLQAYSVVIVDEAHERSVNTDLIIGLLRKIVAIRDDLRVIISSATIEAEIFRDFFELNDNPQQKPDKNTATIISVEGRMFPVATFYTKVGVPDYVQTTVETVLRLHDVESSGDILAFLTGQDEVERACDFLRKAAKMLSKDKDKLLVVPLYGGLPAREQFRAFDSAPYQSRKAIITTNIAETSVTIAGVCYVIDCGFVKMRVFSPKLGMETLMVAACSKSSAEQRAGRAGRVRPGKCFRLYPESEFRRLPRATLPEIQRCDLSSVVLRMKALGVQNVLKFHYLSRPSSVAMVQALQLLFALKAIDEDGLLVNPLGLHMAELPLAPMHAKALIASVELECSSEVATIIAMMQIRDVFVQPTGAKHKAELSRRSFSVEEGDHLTLLNVYSSFVEHDRSLAWCQQNFLNYKALCRAESIRAQFVGFLKNGDKLRVISCKDTIGDTAKIRRALLSGFFSQIAYYDHTGLYVTVKGEHSFKAYKGSVLMYRKEYPKWVLFTDVMQNSIRDLSEIDPAWLEHIAPHYYEFGSSLPEGKRRKMTEEMHVKQRDMDSICCVCKLKYEGSHHCSICKMPCHAICQGYAAQVVCFNCKNNGPEIAVKYPPSNQQCVANGDGEKGEAGPQQLHFDADGILTDRKRHRNNDATKKLEAIEWARRNSIKSAAKKYGVDRKSIQRWLKQEDKLKQQMNSCGGKRKRLGGGGRPVLHPEIDATLAEWIKEMRQNKRPVSRSIIKNKASALFVHTDIKVSNGWLEKLLKRHNFVLRRTTTASQNPPPAATAAENDLELGGFMYISIFLVSIRDNTYKLLFCMPNKEPGLLENRKNCYRARDLFFDCLASNDEDERKCQREYAVFGRACPATWVEHFMRKHKLENDLFDEVDTETEETLYPRVDTIDLLKPTKIVMGQRMELSEYYKANNAKQGLDMLNTLIATDQLDHKLLLDGVKLLALKFASGRCQDGEDNHVRVPVLRKLCAEKLGDNEHIAATVELLLDGCEGRWDRLRPLLAKAVFKTDCFHLLAGMALARHQLNILETLCNEIEPKVPFSVAPKHPFWTHFLHCLQENSKDRDRLMKMYMDQLVLLDNPLNEFDAQHLKRALACYGKWRLDVSARVNHHTLECSHCAAKLVPTTIEPQKFAQLRDAMLNELDEGAKSKNRATAAQVVALSDKLREIKQKSGQHQQQRGRPLVIDALNMVEGYPKSQHLGYVRHFITSLSRNGFSPILAVTRCTFPPAFINTFHEMGVHIFDMRSRDLLMHDDLFILNAALQLGPDAHLMSNDGFRQHVPPELDPSLFFRWVKSRLIRFWVPRVTKTNPDYLLPNTWHSQGDVSKGYHILVERRARSRQFVHCVRVK</sequence>
<comment type="similarity">
    <text evidence="3">Belongs to the DEAD box helicase family. DEAH subfamily.</text>
</comment>
<evidence type="ECO:0000256" key="13">
    <source>
        <dbReference type="SAM" id="MobiDB-lite"/>
    </source>
</evidence>
<dbReference type="GO" id="GO:0003723">
    <property type="term" value="F:RNA binding"/>
    <property type="evidence" value="ECO:0007669"/>
    <property type="project" value="TreeGrafter"/>
</dbReference>
<dbReference type="FunFam" id="3.40.50.300:FF:000578">
    <property type="entry name" value="probable ATP-dependent RNA helicase DHX35"/>
    <property type="match status" value="1"/>
</dbReference>
<evidence type="ECO:0000256" key="8">
    <source>
        <dbReference type="ARBA" id="ARBA00022840"/>
    </source>
</evidence>
<evidence type="ECO:0000313" key="18">
    <source>
        <dbReference type="WBParaSite" id="Gr19_v10_g13551.t1"/>
    </source>
</evidence>
<dbReference type="PANTHER" id="PTHR18934:SF136">
    <property type="entry name" value="ATP-DEPENDENT RNA HELICASE DHX35-RELATED"/>
    <property type="match status" value="1"/>
</dbReference>
<evidence type="ECO:0000256" key="11">
    <source>
        <dbReference type="ARBA" id="ARBA00023157"/>
    </source>
</evidence>
<dbReference type="Proteomes" id="UP000887572">
    <property type="component" value="Unplaced"/>
</dbReference>
<dbReference type="InterPro" id="IPR009057">
    <property type="entry name" value="Homeodomain-like_sf"/>
</dbReference>
<dbReference type="FunFam" id="3.40.50.300:FF:000145">
    <property type="entry name" value="probable ATP-dependent RNA helicase DHX40"/>
    <property type="match status" value="1"/>
</dbReference>
<keyword evidence="9" id="KW-0238">DNA-binding</keyword>
<dbReference type="InterPro" id="IPR027417">
    <property type="entry name" value="P-loop_NTPase"/>
</dbReference>
<feature type="domain" description="HTH CENPB-type" evidence="16">
    <location>
        <begin position="876"/>
        <end position="944"/>
    </location>
</feature>
<dbReference type="Gene3D" id="1.20.120.1080">
    <property type="match status" value="1"/>
</dbReference>
<dbReference type="Pfam" id="PF00270">
    <property type="entry name" value="DEAD"/>
    <property type="match status" value="1"/>
</dbReference>
<dbReference type="SMART" id="SM00487">
    <property type="entry name" value="DEXDc"/>
    <property type="match status" value="1"/>
</dbReference>
<dbReference type="FunFam" id="1.10.10.2130:FF:000001">
    <property type="entry name" value="Pre-mRNA-splicing factor ATP-dependent RNA helicase"/>
    <property type="match status" value="1"/>
</dbReference>
<comment type="catalytic activity">
    <reaction evidence="12">
        <text>ATP + H2O = ADP + phosphate + H(+)</text>
        <dbReference type="Rhea" id="RHEA:13065"/>
        <dbReference type="ChEBI" id="CHEBI:15377"/>
        <dbReference type="ChEBI" id="CHEBI:15378"/>
        <dbReference type="ChEBI" id="CHEBI:30616"/>
        <dbReference type="ChEBI" id="CHEBI:43474"/>
        <dbReference type="ChEBI" id="CHEBI:456216"/>
        <dbReference type="EC" id="3.6.4.13"/>
    </reaction>
</comment>
<feature type="region of interest" description="Disordered" evidence="13">
    <location>
        <begin position="1"/>
        <end position="22"/>
    </location>
</feature>
<evidence type="ECO:0000256" key="2">
    <source>
        <dbReference type="ARBA" id="ARBA00004173"/>
    </source>
</evidence>
<keyword evidence="8" id="KW-0067">ATP-binding</keyword>
<dbReference type="InterPro" id="IPR001650">
    <property type="entry name" value="Helicase_C-like"/>
</dbReference>
<feature type="domain" description="Helicase C-terminal" evidence="15">
    <location>
        <begin position="284"/>
        <end position="456"/>
    </location>
</feature>
<evidence type="ECO:0000256" key="10">
    <source>
        <dbReference type="ARBA" id="ARBA00023128"/>
    </source>
</evidence>
<dbReference type="SUPFAM" id="SSF47694">
    <property type="entry name" value="Cytochrome c oxidase subunit h"/>
    <property type="match status" value="1"/>
</dbReference>
<feature type="domain" description="Helicase ATP-binding" evidence="14">
    <location>
        <begin position="83"/>
        <end position="247"/>
    </location>
</feature>
<keyword evidence="6" id="KW-0378">Hydrolase</keyword>
<accession>A0A914H340</accession>
<keyword evidence="11" id="KW-1015">Disulfide bond</keyword>
<dbReference type="PROSITE" id="PS00690">
    <property type="entry name" value="DEAH_ATP_HELICASE"/>
    <property type="match status" value="1"/>
</dbReference>
<dbReference type="Pfam" id="PF02297">
    <property type="entry name" value="COX6B"/>
    <property type="match status" value="1"/>
</dbReference>
<dbReference type="Pfam" id="PF00271">
    <property type="entry name" value="Helicase_C"/>
    <property type="match status" value="1"/>
</dbReference>
<reference evidence="18" key="1">
    <citation type="submission" date="2022-11" db="UniProtKB">
        <authorList>
            <consortium name="WormBaseParasite"/>
        </authorList>
    </citation>
    <scope>IDENTIFICATION</scope>
</reference>
<dbReference type="PROSITE" id="PS51253">
    <property type="entry name" value="HTH_CENPB"/>
    <property type="match status" value="1"/>
</dbReference>
<evidence type="ECO:0000256" key="12">
    <source>
        <dbReference type="ARBA" id="ARBA00047984"/>
    </source>
</evidence>
<dbReference type="GO" id="GO:0071013">
    <property type="term" value="C:catalytic step 2 spliceosome"/>
    <property type="evidence" value="ECO:0007669"/>
    <property type="project" value="TreeGrafter"/>
</dbReference>
<dbReference type="PROSITE" id="PS51194">
    <property type="entry name" value="HELICASE_CTER"/>
    <property type="match status" value="1"/>
</dbReference>
<dbReference type="SMART" id="SM00490">
    <property type="entry name" value="HELICc"/>
    <property type="match status" value="1"/>
</dbReference>
<dbReference type="EC" id="3.6.4.13" evidence="4"/>
<dbReference type="Pfam" id="PF04408">
    <property type="entry name" value="WHD_HA2"/>
    <property type="match status" value="1"/>
</dbReference>
<dbReference type="InterPro" id="IPR009030">
    <property type="entry name" value="Growth_fac_rcpt_cys_sf"/>
</dbReference>
<dbReference type="PROSITE" id="PS51192">
    <property type="entry name" value="HELICASE_ATP_BIND_1"/>
    <property type="match status" value="1"/>
</dbReference>
<dbReference type="SUPFAM" id="SSF46689">
    <property type="entry name" value="Homeodomain-like"/>
    <property type="match status" value="1"/>
</dbReference>
<dbReference type="SUPFAM" id="SSF57184">
    <property type="entry name" value="Growth factor receptor domain"/>
    <property type="match status" value="1"/>
</dbReference>
<dbReference type="GO" id="GO:0005524">
    <property type="term" value="F:ATP binding"/>
    <property type="evidence" value="ECO:0007669"/>
    <property type="project" value="UniProtKB-KW"/>
</dbReference>
<evidence type="ECO:0000259" key="14">
    <source>
        <dbReference type="PROSITE" id="PS51192"/>
    </source>
</evidence>
<dbReference type="WBParaSite" id="Gr19_v10_g13551.t1">
    <property type="protein sequence ID" value="Gr19_v10_g13551.t1"/>
    <property type="gene ID" value="Gr19_v10_g13551"/>
</dbReference>
<evidence type="ECO:0000256" key="9">
    <source>
        <dbReference type="ARBA" id="ARBA00023125"/>
    </source>
</evidence>
<dbReference type="GO" id="GO:0003677">
    <property type="term" value="F:DNA binding"/>
    <property type="evidence" value="ECO:0007669"/>
    <property type="project" value="UniProtKB-KW"/>
</dbReference>
<dbReference type="CDD" id="cd18791">
    <property type="entry name" value="SF2_C_RHA"/>
    <property type="match status" value="1"/>
</dbReference>
<name>A0A914H340_GLORO</name>
<comment type="subcellular location">
    <subcellularLocation>
        <location evidence="2">Mitochondrion</location>
    </subcellularLocation>
    <subcellularLocation>
        <location evidence="1">Nucleus</location>
    </subcellularLocation>
</comment>
<dbReference type="InterPro" id="IPR048280">
    <property type="entry name" value="COX6B-like"/>
</dbReference>
<organism evidence="17 18">
    <name type="scientific">Globodera rostochiensis</name>
    <name type="common">Golden nematode worm</name>
    <name type="synonym">Heterodera rostochiensis</name>
    <dbReference type="NCBI Taxonomy" id="31243"/>
    <lineage>
        <taxon>Eukaryota</taxon>
        <taxon>Metazoa</taxon>
        <taxon>Ecdysozoa</taxon>
        <taxon>Nematoda</taxon>
        <taxon>Chromadorea</taxon>
        <taxon>Rhabditida</taxon>
        <taxon>Tylenchina</taxon>
        <taxon>Tylenchomorpha</taxon>
        <taxon>Tylenchoidea</taxon>
        <taxon>Heteroderidae</taxon>
        <taxon>Heteroderinae</taxon>
        <taxon>Globodera</taxon>
    </lineage>
</organism>
<dbReference type="InterPro" id="IPR002464">
    <property type="entry name" value="DNA/RNA_helicase_DEAH_CS"/>
</dbReference>
<evidence type="ECO:0000259" key="15">
    <source>
        <dbReference type="PROSITE" id="PS51194"/>
    </source>
</evidence>
<feature type="compositionally biased region" description="Low complexity" evidence="13">
    <location>
        <begin position="1"/>
        <end position="12"/>
    </location>
</feature>
<evidence type="ECO:0000256" key="5">
    <source>
        <dbReference type="ARBA" id="ARBA00022741"/>
    </source>
</evidence>